<gene>
    <name evidence="2" type="ORF">METZ01_LOCUS204288</name>
</gene>
<sequence length="108" mass="13025">MKINEFTTVDKPKLDFNLLDDIHYFMINDSSFYRKHYFPTIDKAKQTGDNSTLQPLIDTAINEYFKTFRLKMRPENVIKDEDKQSLKQRIIDSEKEEDDIEKERKENE</sequence>
<accession>A0A382EMU3</accession>
<feature type="compositionally biased region" description="Basic and acidic residues" evidence="1">
    <location>
        <begin position="81"/>
        <end position="93"/>
    </location>
</feature>
<proteinExistence type="predicted"/>
<evidence type="ECO:0000256" key="1">
    <source>
        <dbReference type="SAM" id="MobiDB-lite"/>
    </source>
</evidence>
<feature type="region of interest" description="Disordered" evidence="1">
    <location>
        <begin position="81"/>
        <end position="108"/>
    </location>
</feature>
<evidence type="ECO:0000313" key="2">
    <source>
        <dbReference type="EMBL" id="SVB51434.1"/>
    </source>
</evidence>
<dbReference type="EMBL" id="UINC01045096">
    <property type="protein sequence ID" value="SVB51434.1"/>
    <property type="molecule type" value="Genomic_DNA"/>
</dbReference>
<name>A0A382EMU3_9ZZZZ</name>
<dbReference type="AlphaFoldDB" id="A0A382EMU3"/>
<organism evidence="2">
    <name type="scientific">marine metagenome</name>
    <dbReference type="NCBI Taxonomy" id="408172"/>
    <lineage>
        <taxon>unclassified sequences</taxon>
        <taxon>metagenomes</taxon>
        <taxon>ecological metagenomes</taxon>
    </lineage>
</organism>
<protein>
    <submittedName>
        <fullName evidence="2">Uncharacterized protein</fullName>
    </submittedName>
</protein>
<reference evidence="2" key="1">
    <citation type="submission" date="2018-05" db="EMBL/GenBank/DDBJ databases">
        <authorList>
            <person name="Lanie J.A."/>
            <person name="Ng W.-L."/>
            <person name="Kazmierczak K.M."/>
            <person name="Andrzejewski T.M."/>
            <person name="Davidsen T.M."/>
            <person name="Wayne K.J."/>
            <person name="Tettelin H."/>
            <person name="Glass J.I."/>
            <person name="Rusch D."/>
            <person name="Podicherti R."/>
            <person name="Tsui H.-C.T."/>
            <person name="Winkler M.E."/>
        </authorList>
    </citation>
    <scope>NUCLEOTIDE SEQUENCE</scope>
</reference>